<reference evidence="12 13" key="1">
    <citation type="journal article" date="2019" name="Environ. Microbiol.">
        <title>Species interactions and distinct microbial communities in high Arctic permafrost affected cryosols are associated with the CH4 and CO2 gas fluxes.</title>
        <authorList>
            <person name="Altshuler I."/>
            <person name="Hamel J."/>
            <person name="Turney S."/>
            <person name="Magnuson E."/>
            <person name="Levesque R."/>
            <person name="Greer C."/>
            <person name="Whyte L.G."/>
        </authorList>
    </citation>
    <scope>NUCLEOTIDE SEQUENCE [LARGE SCALE GENOMIC DNA]</scope>
    <source>
        <strain evidence="12 13">E3</strain>
    </source>
</reference>
<evidence type="ECO:0000256" key="10">
    <source>
        <dbReference type="ARBA" id="ARBA00023315"/>
    </source>
</evidence>
<sequence>MLIESKKLEIGAHTYIRSGCVLSDVSSIGRFCSIGKGCIIGQGKRGHPTDWLSSHPFQYTNTGLSFTPEAANVTIGNDVWIGHDAMILEGVSIGTGAIIATRALVTRDVPPYAIVAGAPANIVRFRHAADIIVMLVNSKWWNCDIKLLKNLPLNDPKNALSMLGDSHKENPARYKKIELTRNKFVVLH</sequence>
<name>A0A502HNU4_9PSED</name>
<dbReference type="GO" id="GO:0009245">
    <property type="term" value="P:lipid A biosynthetic process"/>
    <property type="evidence" value="ECO:0007669"/>
    <property type="project" value="UniProtKB-KW"/>
</dbReference>
<dbReference type="InterPro" id="IPR001451">
    <property type="entry name" value="Hexapep"/>
</dbReference>
<dbReference type="AlphaFoldDB" id="A0A502HNU4"/>
<keyword evidence="7" id="KW-0677">Repeat</keyword>
<keyword evidence="6 12" id="KW-0808">Transferase</keyword>
<evidence type="ECO:0000256" key="7">
    <source>
        <dbReference type="ARBA" id="ARBA00022737"/>
    </source>
</evidence>
<evidence type="ECO:0000256" key="8">
    <source>
        <dbReference type="ARBA" id="ARBA00023098"/>
    </source>
</evidence>
<evidence type="ECO:0000256" key="6">
    <source>
        <dbReference type="ARBA" id="ARBA00022679"/>
    </source>
</evidence>
<dbReference type="InterPro" id="IPR050179">
    <property type="entry name" value="Trans_hexapeptide_repeat"/>
</dbReference>
<dbReference type="EMBL" id="RCZE01000008">
    <property type="protein sequence ID" value="TPG76427.1"/>
    <property type="molecule type" value="Genomic_DNA"/>
</dbReference>
<dbReference type="InterPro" id="IPR018357">
    <property type="entry name" value="Hexapep_transf_CS"/>
</dbReference>
<dbReference type="SUPFAM" id="SSF51161">
    <property type="entry name" value="Trimeric LpxA-like enzymes"/>
    <property type="match status" value="1"/>
</dbReference>
<evidence type="ECO:0000256" key="5">
    <source>
        <dbReference type="ARBA" id="ARBA00022556"/>
    </source>
</evidence>
<proteinExistence type="inferred from homology"/>
<keyword evidence="9" id="KW-0046">Antibiotic resistance</keyword>
<evidence type="ECO:0000256" key="9">
    <source>
        <dbReference type="ARBA" id="ARBA00023251"/>
    </source>
</evidence>
<dbReference type="Gene3D" id="2.160.10.10">
    <property type="entry name" value="Hexapeptide repeat proteins"/>
    <property type="match status" value="1"/>
</dbReference>
<dbReference type="Pfam" id="PF00132">
    <property type="entry name" value="Hexapep"/>
    <property type="match status" value="1"/>
</dbReference>
<protein>
    <recommendedName>
        <fullName evidence="3">Chloramphenicol acetyltransferase</fullName>
        <ecNumber evidence="2">2.3.1.28</ecNumber>
    </recommendedName>
</protein>
<evidence type="ECO:0000313" key="13">
    <source>
        <dbReference type="Proteomes" id="UP000317933"/>
    </source>
</evidence>
<evidence type="ECO:0000256" key="1">
    <source>
        <dbReference type="ARBA" id="ARBA00007274"/>
    </source>
</evidence>
<evidence type="ECO:0000256" key="3">
    <source>
        <dbReference type="ARBA" id="ARBA00020291"/>
    </source>
</evidence>
<evidence type="ECO:0000256" key="11">
    <source>
        <dbReference type="ARBA" id="ARBA00047633"/>
    </source>
</evidence>
<dbReference type="GO" id="GO:0046677">
    <property type="term" value="P:response to antibiotic"/>
    <property type="evidence" value="ECO:0007669"/>
    <property type="project" value="UniProtKB-KW"/>
</dbReference>
<dbReference type="GO" id="GO:0008811">
    <property type="term" value="F:chloramphenicol O-acetyltransferase activity"/>
    <property type="evidence" value="ECO:0007669"/>
    <property type="project" value="UniProtKB-EC"/>
</dbReference>
<evidence type="ECO:0000256" key="2">
    <source>
        <dbReference type="ARBA" id="ARBA00013235"/>
    </source>
</evidence>
<dbReference type="GO" id="GO:0016020">
    <property type="term" value="C:membrane"/>
    <property type="evidence" value="ECO:0007669"/>
    <property type="project" value="GOC"/>
</dbReference>
<gene>
    <name evidence="12" type="ORF">EAH78_18140</name>
</gene>
<dbReference type="PANTHER" id="PTHR43300:SF12">
    <property type="entry name" value="CHLORAMPHENICOL ACETYLTRANSFERASE"/>
    <property type="match status" value="1"/>
</dbReference>
<dbReference type="PROSITE" id="PS00101">
    <property type="entry name" value="HEXAPEP_TRANSFERASES"/>
    <property type="match status" value="1"/>
</dbReference>
<evidence type="ECO:0000313" key="12">
    <source>
        <dbReference type="EMBL" id="TPG76427.1"/>
    </source>
</evidence>
<dbReference type="Proteomes" id="UP000317933">
    <property type="component" value="Unassembled WGS sequence"/>
</dbReference>
<keyword evidence="8" id="KW-0443">Lipid metabolism</keyword>
<organism evidence="12 13">
    <name type="scientific">Pseudomonas arsenicoxydans</name>
    <dbReference type="NCBI Taxonomy" id="702115"/>
    <lineage>
        <taxon>Bacteria</taxon>
        <taxon>Pseudomonadati</taxon>
        <taxon>Pseudomonadota</taxon>
        <taxon>Gammaproteobacteria</taxon>
        <taxon>Pseudomonadales</taxon>
        <taxon>Pseudomonadaceae</taxon>
        <taxon>Pseudomonas</taxon>
    </lineage>
</organism>
<keyword evidence="10" id="KW-0012">Acyltransferase</keyword>
<accession>A0A502HNU4</accession>
<evidence type="ECO:0000256" key="4">
    <source>
        <dbReference type="ARBA" id="ARBA00022516"/>
    </source>
</evidence>
<dbReference type="EC" id="2.3.1.28" evidence="2"/>
<dbReference type="InterPro" id="IPR011004">
    <property type="entry name" value="Trimer_LpxA-like_sf"/>
</dbReference>
<comment type="catalytic activity">
    <reaction evidence="11">
        <text>chloramphenicol + acetyl-CoA = chloramphenicol 3-acetate + CoA</text>
        <dbReference type="Rhea" id="RHEA:18421"/>
        <dbReference type="ChEBI" id="CHEBI:16730"/>
        <dbReference type="ChEBI" id="CHEBI:17698"/>
        <dbReference type="ChEBI" id="CHEBI:57287"/>
        <dbReference type="ChEBI" id="CHEBI:57288"/>
        <dbReference type="EC" id="2.3.1.28"/>
    </reaction>
</comment>
<keyword evidence="4" id="KW-0444">Lipid biosynthesis</keyword>
<dbReference type="CDD" id="cd03349">
    <property type="entry name" value="LbH_XAT"/>
    <property type="match status" value="1"/>
</dbReference>
<keyword evidence="5" id="KW-0441">Lipid A biosynthesis</keyword>
<dbReference type="PANTHER" id="PTHR43300">
    <property type="entry name" value="ACETYLTRANSFERASE"/>
    <property type="match status" value="1"/>
</dbReference>
<comment type="caution">
    <text evidence="12">The sequence shown here is derived from an EMBL/GenBank/DDBJ whole genome shotgun (WGS) entry which is preliminary data.</text>
</comment>
<comment type="similarity">
    <text evidence="1">Belongs to the transferase hexapeptide repeat family.</text>
</comment>